<comment type="caution">
    <text evidence="4">The sequence shown here is derived from an EMBL/GenBank/DDBJ whole genome shotgun (WGS) entry which is preliminary data.</text>
</comment>
<keyword evidence="1 3" id="KW-0812">Transmembrane</keyword>
<protein>
    <submittedName>
        <fullName evidence="4">ECF transporter S component</fullName>
    </submittedName>
</protein>
<dbReference type="Gene3D" id="1.10.1760.20">
    <property type="match status" value="1"/>
</dbReference>
<dbReference type="RefSeq" id="WP_154572175.1">
    <property type="nucleotide sequence ID" value="NZ_VUNB01000003.1"/>
</dbReference>
<dbReference type="GO" id="GO:0016020">
    <property type="term" value="C:membrane"/>
    <property type="evidence" value="ECO:0007669"/>
    <property type="project" value="InterPro"/>
</dbReference>
<name>A0A6A8MBM2_9FIRM</name>
<keyword evidence="2 3" id="KW-1133">Transmembrane helix</keyword>
<dbReference type="AlphaFoldDB" id="A0A6A8MBM2"/>
<dbReference type="EMBL" id="VUNB01000003">
    <property type="protein sequence ID" value="MST68696.1"/>
    <property type="molecule type" value="Genomic_DNA"/>
</dbReference>
<evidence type="ECO:0000256" key="3">
    <source>
        <dbReference type="SAM" id="Phobius"/>
    </source>
</evidence>
<evidence type="ECO:0000313" key="4">
    <source>
        <dbReference type="EMBL" id="MST68696.1"/>
    </source>
</evidence>
<feature type="transmembrane region" description="Helical" evidence="3">
    <location>
        <begin position="127"/>
        <end position="146"/>
    </location>
</feature>
<evidence type="ECO:0000256" key="1">
    <source>
        <dbReference type="ARBA" id="ARBA00022692"/>
    </source>
</evidence>
<proteinExistence type="predicted"/>
<reference evidence="4" key="1">
    <citation type="submission" date="2019-09" db="EMBL/GenBank/DDBJ databases">
        <title>In-depth cultivation of the pig gut microbiome towards novel bacterial diversity and tailored functional studies.</title>
        <authorList>
            <person name="Wylensek D."/>
            <person name="Hitch T.C.A."/>
            <person name="Clavel T."/>
        </authorList>
    </citation>
    <scope>NUCLEOTIDE SEQUENCE</scope>
    <source>
        <strain evidence="4">RF-744-FAT-WT-3</strain>
    </source>
</reference>
<dbReference type="PANTHER" id="PTHR37815:SF3">
    <property type="entry name" value="UPF0397 PROTEIN SPR0429"/>
    <property type="match status" value="1"/>
</dbReference>
<accession>A0A6A8MBM2</accession>
<keyword evidence="3" id="KW-0472">Membrane</keyword>
<dbReference type="PANTHER" id="PTHR37815">
    <property type="entry name" value="UPF0397 PROTEIN BC_2624-RELATED"/>
    <property type="match status" value="1"/>
</dbReference>
<feature type="transmembrane region" description="Helical" evidence="3">
    <location>
        <begin position="166"/>
        <end position="183"/>
    </location>
</feature>
<dbReference type="Pfam" id="PF07155">
    <property type="entry name" value="ECF-ribofla_trS"/>
    <property type="match status" value="1"/>
</dbReference>
<dbReference type="InterPro" id="IPR009825">
    <property type="entry name" value="ECF_substrate-spec-like"/>
</dbReference>
<sequence length="196" mass="20711">MSNRNSSNTNSGIRKLVFTALVMAMILVATSLFRIPVPMTQGYVHLGDAVIFLGVLLLGKRNGALAAGLGSAMGDVLGGYAFFAPCTFIVKFLMAFVCGLIIEKFLGKNENSIEGSEKSVSGGKRRAVEMTAMAAGGLVMVAGYFLGEIPIYGNVGTALAEIPWNIGQFLTGEVVAMLIAVSLSRTPAKKYFSFPL</sequence>
<gene>
    <name evidence="4" type="ORF">FYJ66_03710</name>
</gene>
<feature type="transmembrane region" description="Helical" evidence="3">
    <location>
        <begin position="16"/>
        <end position="35"/>
    </location>
</feature>
<feature type="transmembrane region" description="Helical" evidence="3">
    <location>
        <begin position="79"/>
        <end position="106"/>
    </location>
</feature>
<evidence type="ECO:0000256" key="2">
    <source>
        <dbReference type="ARBA" id="ARBA00022989"/>
    </source>
</evidence>
<organism evidence="4">
    <name type="scientific">Baileyella intestinalis</name>
    <dbReference type="NCBI Taxonomy" id="2606709"/>
    <lineage>
        <taxon>Bacteria</taxon>
        <taxon>Bacillati</taxon>
        <taxon>Bacillota</taxon>
        <taxon>Clostridia</taxon>
        <taxon>Peptostreptococcales</taxon>
        <taxon>Anaerovoracaceae</taxon>
        <taxon>Baileyella</taxon>
    </lineage>
</organism>